<evidence type="ECO:0000313" key="2">
    <source>
        <dbReference type="Proteomes" id="UP001143910"/>
    </source>
</evidence>
<proteinExistence type="predicted"/>
<dbReference type="Proteomes" id="UP001143910">
    <property type="component" value="Unassembled WGS sequence"/>
</dbReference>
<dbReference type="EMBL" id="JANJQO010001473">
    <property type="protein sequence ID" value="KAJ2970769.1"/>
    <property type="molecule type" value="Genomic_DNA"/>
</dbReference>
<reference evidence="1" key="1">
    <citation type="submission" date="2022-08" db="EMBL/GenBank/DDBJ databases">
        <title>Genome Sequence of Lecanicillium fungicola.</title>
        <authorList>
            <person name="Buettner E."/>
        </authorList>
    </citation>
    <scope>NUCLEOTIDE SEQUENCE</scope>
    <source>
        <strain evidence="1">Babe33</strain>
    </source>
</reference>
<gene>
    <name evidence="1" type="ORF">NQ176_g8028</name>
</gene>
<name>A0ACC1MVB1_9HYPO</name>
<comment type="caution">
    <text evidence="1">The sequence shown here is derived from an EMBL/GenBank/DDBJ whole genome shotgun (WGS) entry which is preliminary data.</text>
</comment>
<protein>
    <submittedName>
        <fullName evidence="1">Uncharacterized protein</fullName>
    </submittedName>
</protein>
<keyword evidence="2" id="KW-1185">Reference proteome</keyword>
<sequence>MESYSTSHRPLAANGIGVQRLLSHVHYAEEHDPAWMQTLITISRHGAVQFGIALASLLWTIIRFVKIRLDGRGKALPFKPQGILAFDFISHCLRAVTLALFLLASRRDHRQLPNAVATGYVFILGVFRAITRGQNRPMLLSQIHTVTFCTLALTASADLLPLIIIGTPHRPQPMAAAAIAALLCNVVVYGLSPREWMAPHEEEDINMLDHGVLEPAREETCSWIDRFATYSRADKFIIKGHKGILKMEDMETVPWCYNPEALRRRFSDLRKRKQSTGWSLFYLLWDDIAYATFVGTAYPLIDLVGPLALYNLLEYLRSPENAILQPYVWLILMLGSRIVSSVFQQEFAGGTRKLAISIKMMLTAEVHQTALSSRELEGNFLDSSKAGEPEQAETGSATGMLENLISTDLNTLMDLRIFLMALTDIPSVIIAIVGLYAVMGWSSFVGLTIILFGFPLAGYIMSFIQKYEIKLKEAQDLRISLASEYLRAIKVIKYFGWEDSVVKRISEARASEQKQIWSIDVCYIIFAESASTFPILALLAMFSLYVGAMKMTLTAATAYTAITLLNMVRNNFMFLSHISMALPKARVALRRFDSFFGAVTPLDTYPDGPARIENATFRRSATADFRLYNIDLDFVENGLNAVTGTSGSGKTTLLLALLGETIHETGKVTRQKDAAFASQTSWLQAKSARDNIIFNNPYDERARIALARALFSHAPLLLLDDIFSALDTKTSVALWNRVFCSDLIKGRTVILVTQLSWIANEADMAITMENGRVKSVEQNLGHVRNPVSTPANDSGEEDAQTETGSATVDAASSTEDAVKLAGETAELTAVDKEVSRTGVLGGIPVLQYMLYFGGPIVAGLTFISMLLALGASMLATYFISIWVDHAEREGSADTTRYLLIYLSISIGAMLLEGVSWWAFIRGGWMAAQKLHEMILVSLFGVSLSWYNENPVGRIINRLSGDVEALDQGMIGPTINTMAIIIKCLLMIGAVTTFLPIFLLTTLLFSVIATLVAIFYNKAAMILKQLVSASQSPILTEFSEGMSGMTVIRAATSMPAIFRKSFSKHLYSAAQANLAQIESDQWLKFRTNTLAALINVSAAFLAINQRDKLSAGIVGFALSQATEISSSVLGLVFNINDFNVAMQTFHRVREYCMLPPEEKAVSDEDKKTTTYSDHPEWHVPPNWPSCGTVEFRDVTVRYDVNGPDILKNINLRFNAGERVAVVGRTGSGKTTLY</sequence>
<evidence type="ECO:0000313" key="1">
    <source>
        <dbReference type="EMBL" id="KAJ2970769.1"/>
    </source>
</evidence>
<accession>A0ACC1MVB1</accession>
<organism evidence="1 2">
    <name type="scientific">Zarea fungicola</name>
    <dbReference type="NCBI Taxonomy" id="93591"/>
    <lineage>
        <taxon>Eukaryota</taxon>
        <taxon>Fungi</taxon>
        <taxon>Dikarya</taxon>
        <taxon>Ascomycota</taxon>
        <taxon>Pezizomycotina</taxon>
        <taxon>Sordariomycetes</taxon>
        <taxon>Hypocreomycetidae</taxon>
        <taxon>Hypocreales</taxon>
        <taxon>Cordycipitaceae</taxon>
        <taxon>Zarea</taxon>
    </lineage>
</organism>